<dbReference type="Proteomes" id="UP001228049">
    <property type="component" value="Unassembled WGS sequence"/>
</dbReference>
<feature type="region of interest" description="Disordered" evidence="1">
    <location>
        <begin position="154"/>
        <end position="179"/>
    </location>
</feature>
<dbReference type="AlphaFoldDB" id="A0AAD9C1T2"/>
<feature type="region of interest" description="Disordered" evidence="1">
    <location>
        <begin position="59"/>
        <end position="81"/>
    </location>
</feature>
<name>A0AAD9C1T2_DISEL</name>
<dbReference type="EMBL" id="JASDAP010000013">
    <property type="protein sequence ID" value="KAK1892808.1"/>
    <property type="molecule type" value="Genomic_DNA"/>
</dbReference>
<comment type="caution">
    <text evidence="2">The sequence shown here is derived from an EMBL/GenBank/DDBJ whole genome shotgun (WGS) entry which is preliminary data.</text>
</comment>
<accession>A0AAD9C1T2</accession>
<keyword evidence="3" id="KW-1185">Reference proteome</keyword>
<reference evidence="2" key="1">
    <citation type="submission" date="2023-04" db="EMBL/GenBank/DDBJ databases">
        <title>Chromosome-level genome of Chaenocephalus aceratus.</title>
        <authorList>
            <person name="Park H."/>
        </authorList>
    </citation>
    <scope>NUCLEOTIDE SEQUENCE</scope>
    <source>
        <strain evidence="2">DE</strain>
        <tissue evidence="2">Muscle</tissue>
    </source>
</reference>
<evidence type="ECO:0000256" key="1">
    <source>
        <dbReference type="SAM" id="MobiDB-lite"/>
    </source>
</evidence>
<evidence type="ECO:0000313" key="2">
    <source>
        <dbReference type="EMBL" id="KAK1892808.1"/>
    </source>
</evidence>
<protein>
    <submittedName>
        <fullName evidence="2">CAP-Gly domain containing linker protein 4</fullName>
    </submittedName>
</protein>
<evidence type="ECO:0000313" key="3">
    <source>
        <dbReference type="Proteomes" id="UP001228049"/>
    </source>
</evidence>
<organism evidence="2 3">
    <name type="scientific">Dissostichus eleginoides</name>
    <name type="common">Patagonian toothfish</name>
    <name type="synonym">Dissostichus amissus</name>
    <dbReference type="NCBI Taxonomy" id="100907"/>
    <lineage>
        <taxon>Eukaryota</taxon>
        <taxon>Metazoa</taxon>
        <taxon>Chordata</taxon>
        <taxon>Craniata</taxon>
        <taxon>Vertebrata</taxon>
        <taxon>Euteleostomi</taxon>
        <taxon>Actinopterygii</taxon>
        <taxon>Neopterygii</taxon>
        <taxon>Teleostei</taxon>
        <taxon>Neoteleostei</taxon>
        <taxon>Acanthomorphata</taxon>
        <taxon>Eupercaria</taxon>
        <taxon>Perciformes</taxon>
        <taxon>Notothenioidei</taxon>
        <taxon>Nototheniidae</taxon>
        <taxon>Dissostichus</taxon>
    </lineage>
</organism>
<sequence length="179" mass="19642">LHRDGAVSGALPLQSQWWGICPRPLPPPNTPPTPSLPSVCLLSLVLQRTALELEWPEQDRQLPGPGAHREKERRGAWGGSPNLMRCTVSMATLSEEGKKKRVGGHHRASEWVSVATVAMAVERPLLVTLSKQIKGHTIRRGQTLGPIQQCGPKAYNTWAQTEKDREKGKRKKSVGPSVS</sequence>
<gene>
    <name evidence="2" type="ORF">KUDE01_007880</name>
</gene>
<proteinExistence type="predicted"/>
<feature type="non-terminal residue" evidence="2">
    <location>
        <position position="179"/>
    </location>
</feature>